<dbReference type="PANTHER" id="PTHR33022:SF13">
    <property type="entry name" value="UBIQUITIN-LIKE PROTEASE FAMILY PROFILE DOMAIN-CONTAINING PROTEIN"/>
    <property type="match status" value="1"/>
</dbReference>
<dbReference type="Proteomes" id="UP000004994">
    <property type="component" value="Chromosome 6"/>
</dbReference>
<organism evidence="2">
    <name type="scientific">Solanum lycopersicum</name>
    <name type="common">Tomato</name>
    <name type="synonym">Lycopersicon esculentum</name>
    <dbReference type="NCBI Taxonomy" id="4081"/>
    <lineage>
        <taxon>Eukaryota</taxon>
        <taxon>Viridiplantae</taxon>
        <taxon>Streptophyta</taxon>
        <taxon>Embryophyta</taxon>
        <taxon>Tracheophyta</taxon>
        <taxon>Spermatophyta</taxon>
        <taxon>Magnoliopsida</taxon>
        <taxon>eudicotyledons</taxon>
        <taxon>Gunneridae</taxon>
        <taxon>Pentapetalae</taxon>
        <taxon>asterids</taxon>
        <taxon>lamiids</taxon>
        <taxon>Solanales</taxon>
        <taxon>Solanaceae</taxon>
        <taxon>Solanoideae</taxon>
        <taxon>Solaneae</taxon>
        <taxon>Solanum</taxon>
        <taxon>Solanum subgen. Lycopersicon</taxon>
    </lineage>
</organism>
<reference evidence="2" key="2">
    <citation type="submission" date="2015-06" db="UniProtKB">
        <authorList>
            <consortium name="EnsemblPlants"/>
        </authorList>
    </citation>
    <scope>IDENTIFICATION</scope>
    <source>
        <strain evidence="2">cv. Heinz 1706</strain>
    </source>
</reference>
<feature type="compositionally biased region" description="Basic and acidic residues" evidence="1">
    <location>
        <begin position="35"/>
        <end position="47"/>
    </location>
</feature>
<dbReference type="EnsemblPlants" id="Solyc06g065080.1.1">
    <property type="protein sequence ID" value="Solyc06g065080.1.1"/>
    <property type="gene ID" value="Solyc06g065080.1"/>
</dbReference>
<dbReference type="Gramene" id="Solyc06g065080.1.1">
    <property type="protein sequence ID" value="Solyc06g065080.1.1"/>
    <property type="gene ID" value="Solyc06g065080.1"/>
</dbReference>
<sequence length="187" mass="21915">MEDCGNFKRVYDSDDELWAENRSKRLHDPLLMKNNNVHEPKKKTGEIKKKRPRKVTSTVSRPTFPKNIIGTTYRMYHIHLKSITWFSVLRSIIWACTMLLKKFRRIHYRDYGLYVATFAEFLSDQLVIPPDTDGHLANYLCNRYAALLWRYDSDKVNGGYISDNDDTSKPKGQFTTPTEDDIVNIDC</sequence>
<evidence type="ECO:0000313" key="3">
    <source>
        <dbReference type="Proteomes" id="UP000004994"/>
    </source>
</evidence>
<dbReference type="OMA" id="FRRIHYR"/>
<evidence type="ECO:0000313" key="2">
    <source>
        <dbReference type="EnsemblPlants" id="Solyc06g065080.1.1"/>
    </source>
</evidence>
<dbReference type="AlphaFoldDB" id="K4C7D7"/>
<reference evidence="2" key="1">
    <citation type="journal article" date="2012" name="Nature">
        <title>The tomato genome sequence provides insights into fleshy fruit evolution.</title>
        <authorList>
            <consortium name="Tomato Genome Consortium"/>
        </authorList>
    </citation>
    <scope>NUCLEOTIDE SEQUENCE [LARGE SCALE GENOMIC DNA]</scope>
    <source>
        <strain evidence="2">cv. Heinz 1706</strain>
    </source>
</reference>
<dbReference type="PANTHER" id="PTHR33022">
    <property type="entry name" value="DUF1985 DOMAIN-CONTAINING PROTEIN"/>
    <property type="match status" value="1"/>
</dbReference>
<dbReference type="ExpressionAtlas" id="K4C7D7">
    <property type="expression patterns" value="baseline"/>
</dbReference>
<keyword evidence="3" id="KW-1185">Reference proteome</keyword>
<protein>
    <submittedName>
        <fullName evidence="2">Uncharacterized protein</fullName>
    </submittedName>
</protein>
<proteinExistence type="predicted"/>
<dbReference type="PhylomeDB" id="K4C7D7"/>
<evidence type="ECO:0000256" key="1">
    <source>
        <dbReference type="SAM" id="MobiDB-lite"/>
    </source>
</evidence>
<feature type="region of interest" description="Disordered" evidence="1">
    <location>
        <begin position="35"/>
        <end position="59"/>
    </location>
</feature>
<dbReference type="HOGENOM" id="CLU_058549_1_0_1"/>
<name>K4C7D7_SOLLC</name>
<dbReference type="PaxDb" id="4081-Solyc06g065080.1.1"/>
<dbReference type="InParanoid" id="K4C7D7"/>
<accession>K4C7D7</accession>